<keyword evidence="6" id="KW-1133">Transmembrane helix</keyword>
<evidence type="ECO:0000256" key="5">
    <source>
        <dbReference type="SAM" id="MobiDB-lite"/>
    </source>
</evidence>
<dbReference type="InterPro" id="IPR013083">
    <property type="entry name" value="Znf_RING/FYVE/PHD"/>
</dbReference>
<feature type="region of interest" description="Disordered" evidence="5">
    <location>
        <begin position="487"/>
        <end position="510"/>
    </location>
</feature>
<dbReference type="Gene3D" id="3.30.40.10">
    <property type="entry name" value="Zinc/RING finger domain, C3HC4 (zinc finger)"/>
    <property type="match status" value="1"/>
</dbReference>
<dbReference type="GeneID" id="19402043"/>
<dbReference type="AlphaFoldDB" id="R0IMR0"/>
<feature type="region of interest" description="Disordered" evidence="5">
    <location>
        <begin position="523"/>
        <end position="607"/>
    </location>
</feature>
<reference evidence="8 9" key="2">
    <citation type="journal article" date="2013" name="PLoS Genet.">
        <title>Comparative genome structure, secondary metabolite, and effector coding capacity across Cochliobolus pathogens.</title>
        <authorList>
            <person name="Condon B.J."/>
            <person name="Leng Y."/>
            <person name="Wu D."/>
            <person name="Bushley K.E."/>
            <person name="Ohm R.A."/>
            <person name="Otillar R."/>
            <person name="Martin J."/>
            <person name="Schackwitz W."/>
            <person name="Grimwood J."/>
            <person name="MohdZainudin N."/>
            <person name="Xue C."/>
            <person name="Wang R."/>
            <person name="Manning V.A."/>
            <person name="Dhillon B."/>
            <person name="Tu Z.J."/>
            <person name="Steffenson B.J."/>
            <person name="Salamov A."/>
            <person name="Sun H."/>
            <person name="Lowry S."/>
            <person name="LaButti K."/>
            <person name="Han J."/>
            <person name="Copeland A."/>
            <person name="Lindquist E."/>
            <person name="Barry K."/>
            <person name="Schmutz J."/>
            <person name="Baker S.E."/>
            <person name="Ciuffetti L.M."/>
            <person name="Grigoriev I.V."/>
            <person name="Zhong S."/>
            <person name="Turgeon B.G."/>
        </authorList>
    </citation>
    <scope>NUCLEOTIDE SEQUENCE [LARGE SCALE GENOMIC DNA]</scope>
    <source>
        <strain evidence="9">28A</strain>
    </source>
</reference>
<feature type="region of interest" description="Disordered" evidence="5">
    <location>
        <begin position="1"/>
        <end position="28"/>
    </location>
</feature>
<dbReference type="OrthoDB" id="8062037at2759"/>
<evidence type="ECO:0000256" key="2">
    <source>
        <dbReference type="ARBA" id="ARBA00022771"/>
    </source>
</evidence>
<dbReference type="GO" id="GO:0008270">
    <property type="term" value="F:zinc ion binding"/>
    <property type="evidence" value="ECO:0007669"/>
    <property type="project" value="UniProtKB-KW"/>
</dbReference>
<gene>
    <name evidence="8" type="ORF">SETTUDRAFT_184543</name>
</gene>
<feature type="compositionally biased region" description="Low complexity" evidence="5">
    <location>
        <begin position="145"/>
        <end position="157"/>
    </location>
</feature>
<evidence type="ECO:0000256" key="4">
    <source>
        <dbReference type="PROSITE-ProRule" id="PRU00175"/>
    </source>
</evidence>
<evidence type="ECO:0000256" key="3">
    <source>
        <dbReference type="ARBA" id="ARBA00022833"/>
    </source>
</evidence>
<protein>
    <recommendedName>
        <fullName evidence="7">RING-type domain-containing protein</fullName>
    </recommendedName>
</protein>
<evidence type="ECO:0000313" key="8">
    <source>
        <dbReference type="EMBL" id="EOA86305.1"/>
    </source>
</evidence>
<feature type="compositionally biased region" description="Polar residues" evidence="5">
    <location>
        <begin position="1"/>
        <end position="12"/>
    </location>
</feature>
<feature type="transmembrane region" description="Helical" evidence="6">
    <location>
        <begin position="35"/>
        <end position="56"/>
    </location>
</feature>
<dbReference type="Pfam" id="PF13639">
    <property type="entry name" value="zf-RING_2"/>
    <property type="match status" value="1"/>
</dbReference>
<keyword evidence="9" id="KW-1185">Reference proteome</keyword>
<reference evidence="8 9" key="1">
    <citation type="journal article" date="2012" name="PLoS Pathog.">
        <title>Diverse lifestyles and strategies of plant pathogenesis encoded in the genomes of eighteen Dothideomycetes fungi.</title>
        <authorList>
            <person name="Ohm R.A."/>
            <person name="Feau N."/>
            <person name="Henrissat B."/>
            <person name="Schoch C.L."/>
            <person name="Horwitz B.A."/>
            <person name="Barry K.W."/>
            <person name="Condon B.J."/>
            <person name="Copeland A.C."/>
            <person name="Dhillon B."/>
            <person name="Glaser F."/>
            <person name="Hesse C.N."/>
            <person name="Kosti I."/>
            <person name="LaButti K."/>
            <person name="Lindquist E.A."/>
            <person name="Lucas S."/>
            <person name="Salamov A.A."/>
            <person name="Bradshaw R.E."/>
            <person name="Ciuffetti L."/>
            <person name="Hamelin R.C."/>
            <person name="Kema G.H.J."/>
            <person name="Lawrence C."/>
            <person name="Scott J.A."/>
            <person name="Spatafora J.W."/>
            <person name="Turgeon B.G."/>
            <person name="de Wit P.J.G.M."/>
            <person name="Zhong S."/>
            <person name="Goodwin S.B."/>
            <person name="Grigoriev I.V."/>
        </authorList>
    </citation>
    <scope>NUCLEOTIDE SEQUENCE [LARGE SCALE GENOMIC DNA]</scope>
    <source>
        <strain evidence="9">28A</strain>
    </source>
</reference>
<dbReference type="FunFam" id="3.30.40.10:FF:000539">
    <property type="entry name" value="Ring finger domain protein"/>
    <property type="match status" value="1"/>
</dbReference>
<evidence type="ECO:0000256" key="1">
    <source>
        <dbReference type="ARBA" id="ARBA00022723"/>
    </source>
</evidence>
<dbReference type="InterPro" id="IPR053238">
    <property type="entry name" value="RING-H2_zinc_finger"/>
</dbReference>
<feature type="compositionally biased region" description="Polar residues" evidence="5">
    <location>
        <begin position="579"/>
        <end position="599"/>
    </location>
</feature>
<feature type="compositionally biased region" description="Gly residues" evidence="5">
    <location>
        <begin position="19"/>
        <end position="28"/>
    </location>
</feature>
<proteinExistence type="predicted"/>
<keyword evidence="2 4" id="KW-0863">Zinc-finger</keyword>
<feature type="compositionally biased region" description="Polar residues" evidence="5">
    <location>
        <begin position="551"/>
        <end position="573"/>
    </location>
</feature>
<sequence length="607" mass="64958">MSSTTEAAFTSQPSPTGGPDNGGGGGGGGPTSSPLLFFVALGFGVVFTNLWIIVGVKYCFRYNRRRAAQNAANAEIDMANVPRPHRRRREKKLMTMDEVNERFSLTKYKQWKSSRETEGLPSNGGIATAPQSRASSIKDVEAASPTPDDGPGPRTDTALSMARQDHAAQNSSSSPRSSVESKKGEHVHDAEKHIQPSPTGGPDNGGGGGGGGPTSSPLLFFVALGFGVVFTNLWIIVGVKYCFRYNRRRAAQNAANAEIDMANVPRPHRRRREKKLMTMDEVNERFSLTKYKQWKSSRETEGLPSNGGIATAPQSRASSIKDVEAASPTPDDGPGPRTDTALSMARQDHAAQNSSSSPRSSVESKKGEHVHDAEKHMEKDEAVAGKAKEDEARSPTPQATVREREDDSDDDDDDPIRTATAPELLAEPGDTCAICIDTLEDDEDVRGLTCGHAFHASCVDPWLTSRRACCPLCKADYYVPKPRPEGEVDPTTGLRPGAAPTSPQAVWASTNPFSRSRVVIINSDVPPQRASGRMGRSSRGGHFAPGGASHGTAQSGQNSGWLSRITPASSQGSPPRFSSWFTRNRGASNNASASQQPTPGQLEAGNR</sequence>
<dbReference type="PROSITE" id="PS50089">
    <property type="entry name" value="ZF_RING_2"/>
    <property type="match status" value="1"/>
</dbReference>
<dbReference type="eggNOG" id="KOG4628">
    <property type="taxonomic scope" value="Eukaryota"/>
</dbReference>
<dbReference type="PANTHER" id="PTHR14155">
    <property type="entry name" value="RING FINGER DOMAIN-CONTAINING"/>
    <property type="match status" value="1"/>
</dbReference>
<feature type="compositionally biased region" description="Basic and acidic residues" evidence="5">
    <location>
        <begin position="179"/>
        <end position="194"/>
    </location>
</feature>
<dbReference type="SUPFAM" id="SSF57850">
    <property type="entry name" value="RING/U-box"/>
    <property type="match status" value="1"/>
</dbReference>
<feature type="region of interest" description="Disordered" evidence="5">
    <location>
        <begin position="110"/>
        <end position="211"/>
    </location>
</feature>
<keyword evidence="1" id="KW-0479">Metal-binding</keyword>
<dbReference type="Proteomes" id="UP000016935">
    <property type="component" value="Unassembled WGS sequence"/>
</dbReference>
<feature type="compositionally biased region" description="Basic and acidic residues" evidence="5">
    <location>
        <begin position="362"/>
        <end position="393"/>
    </location>
</feature>
<feature type="compositionally biased region" description="Low complexity" evidence="5">
    <location>
        <begin position="328"/>
        <end position="340"/>
    </location>
</feature>
<dbReference type="SMART" id="SM00184">
    <property type="entry name" value="RING"/>
    <property type="match status" value="1"/>
</dbReference>
<dbReference type="CDD" id="cd16473">
    <property type="entry name" value="RING-H2_RNF103"/>
    <property type="match status" value="1"/>
</dbReference>
<dbReference type="PANTHER" id="PTHR14155:SF627">
    <property type="entry name" value="OS06G0192800 PROTEIN"/>
    <property type="match status" value="1"/>
</dbReference>
<organism evidence="8 9">
    <name type="scientific">Exserohilum turcicum (strain 28A)</name>
    <name type="common">Northern leaf blight fungus</name>
    <name type="synonym">Setosphaeria turcica</name>
    <dbReference type="NCBI Taxonomy" id="671987"/>
    <lineage>
        <taxon>Eukaryota</taxon>
        <taxon>Fungi</taxon>
        <taxon>Dikarya</taxon>
        <taxon>Ascomycota</taxon>
        <taxon>Pezizomycotina</taxon>
        <taxon>Dothideomycetes</taxon>
        <taxon>Pleosporomycetidae</taxon>
        <taxon>Pleosporales</taxon>
        <taxon>Pleosporineae</taxon>
        <taxon>Pleosporaceae</taxon>
        <taxon>Exserohilum</taxon>
    </lineage>
</organism>
<dbReference type="RefSeq" id="XP_008025937.1">
    <property type="nucleotide sequence ID" value="XM_008027746.1"/>
</dbReference>
<feature type="region of interest" description="Disordered" evidence="5">
    <location>
        <begin position="293"/>
        <end position="424"/>
    </location>
</feature>
<evidence type="ECO:0000256" key="6">
    <source>
        <dbReference type="SAM" id="Phobius"/>
    </source>
</evidence>
<feature type="compositionally biased region" description="Gly residues" evidence="5">
    <location>
        <begin position="202"/>
        <end position="211"/>
    </location>
</feature>
<keyword evidence="6" id="KW-0812">Transmembrane</keyword>
<keyword evidence="6" id="KW-0472">Membrane</keyword>
<dbReference type="HOGENOM" id="CLU_031409_1_0_1"/>
<evidence type="ECO:0000313" key="9">
    <source>
        <dbReference type="Proteomes" id="UP000016935"/>
    </source>
</evidence>
<accession>R0IMR0</accession>
<evidence type="ECO:0000259" key="7">
    <source>
        <dbReference type="PROSITE" id="PS50089"/>
    </source>
</evidence>
<dbReference type="STRING" id="671987.R0IMR0"/>
<dbReference type="InterPro" id="IPR001841">
    <property type="entry name" value="Znf_RING"/>
</dbReference>
<name>R0IMR0_EXST2</name>
<feature type="compositionally biased region" description="Low complexity" evidence="5">
    <location>
        <begin position="529"/>
        <end position="541"/>
    </location>
</feature>
<dbReference type="EMBL" id="KB908593">
    <property type="protein sequence ID" value="EOA86305.1"/>
    <property type="molecule type" value="Genomic_DNA"/>
</dbReference>
<keyword evidence="3" id="KW-0862">Zinc</keyword>
<feature type="transmembrane region" description="Helical" evidence="6">
    <location>
        <begin position="218"/>
        <end position="239"/>
    </location>
</feature>
<feature type="domain" description="RING-type" evidence="7">
    <location>
        <begin position="432"/>
        <end position="474"/>
    </location>
</feature>
<feature type="compositionally biased region" description="Polar residues" evidence="5">
    <location>
        <begin position="501"/>
        <end position="510"/>
    </location>
</feature>